<feature type="region of interest" description="Disordered" evidence="1">
    <location>
        <begin position="110"/>
        <end position="147"/>
    </location>
</feature>
<dbReference type="AlphaFoldDB" id="A0A1B8GLS4"/>
<feature type="compositionally biased region" description="Basic and acidic residues" evidence="1">
    <location>
        <begin position="122"/>
        <end position="134"/>
    </location>
</feature>
<reference evidence="3" key="2">
    <citation type="journal article" date="2018" name="Nat. Commun.">
        <title>Extreme sensitivity to ultraviolet light in the fungal pathogen causing white-nose syndrome of bats.</title>
        <authorList>
            <person name="Palmer J.M."/>
            <person name="Drees K.P."/>
            <person name="Foster J.T."/>
            <person name="Lindner D.L."/>
        </authorList>
    </citation>
    <scope>NUCLEOTIDE SEQUENCE [LARGE SCALE GENOMIC DNA]</scope>
    <source>
        <strain evidence="3">UAMH 10579</strain>
    </source>
</reference>
<dbReference type="RefSeq" id="XP_018130510.1">
    <property type="nucleotide sequence ID" value="XM_018273640.1"/>
</dbReference>
<accession>A0A1B8GLS4</accession>
<reference evidence="2 3" key="1">
    <citation type="submission" date="2016-03" db="EMBL/GenBank/DDBJ databases">
        <title>Comparative genomics of Pseudogymnoascus destructans, the fungus causing white-nose syndrome of bats.</title>
        <authorList>
            <person name="Palmer J.M."/>
            <person name="Drees K.P."/>
            <person name="Foster J.T."/>
            <person name="Lindner D.L."/>
        </authorList>
    </citation>
    <scope>NUCLEOTIDE SEQUENCE [LARGE SCALE GENOMIC DNA]</scope>
    <source>
        <strain evidence="2 3">UAMH 10579</strain>
    </source>
</reference>
<dbReference type="Proteomes" id="UP000091956">
    <property type="component" value="Unassembled WGS sequence"/>
</dbReference>
<organism evidence="2 3">
    <name type="scientific">Pseudogymnoascus verrucosus</name>
    <dbReference type="NCBI Taxonomy" id="342668"/>
    <lineage>
        <taxon>Eukaryota</taxon>
        <taxon>Fungi</taxon>
        <taxon>Dikarya</taxon>
        <taxon>Ascomycota</taxon>
        <taxon>Pezizomycotina</taxon>
        <taxon>Leotiomycetes</taxon>
        <taxon>Thelebolales</taxon>
        <taxon>Thelebolaceae</taxon>
        <taxon>Pseudogymnoascus</taxon>
    </lineage>
</organism>
<dbReference type="GeneID" id="28837550"/>
<evidence type="ECO:0000313" key="3">
    <source>
        <dbReference type="Proteomes" id="UP000091956"/>
    </source>
</evidence>
<sequence length="335" mass="36758">MTSTGVKKRNSQFFATVLIQDEGEPEQDVADAGRSDAHLPIMSAPQSDDTSPAIMGFLHTGIAPAQIHPHPLADRTRDKEKGRMEGSGYVSLYSNSLPGYVPYRSSPLSTEITQFQPQPQEGRARDKGKGRMDDVPPQSDSLLDAPQAREPTSLGRFLVLPCGEYQTVRYLVHLPWPSPDDPIVQREILHLCRLKKNIVQVEVMLRTAHLSVQDQKPAILHALGGIDGALNENPYEGTWRKYRHHIKLIDLLSDPGAIGGNLTALAILIPAGFSWIEGHETSLATGDSMQATVAGVMERVPELRQLSLELIPYGVWLMGESEGPPPSLLKGVEVF</sequence>
<evidence type="ECO:0000313" key="2">
    <source>
        <dbReference type="EMBL" id="OBT96777.1"/>
    </source>
</evidence>
<name>A0A1B8GLS4_9PEZI</name>
<keyword evidence="3" id="KW-1185">Reference proteome</keyword>
<dbReference type="OrthoDB" id="3439608at2759"/>
<protein>
    <submittedName>
        <fullName evidence="2">Uncharacterized protein</fullName>
    </submittedName>
</protein>
<gene>
    <name evidence="2" type="ORF">VE01_04164</name>
</gene>
<proteinExistence type="predicted"/>
<evidence type="ECO:0000256" key="1">
    <source>
        <dbReference type="SAM" id="MobiDB-lite"/>
    </source>
</evidence>
<dbReference type="EMBL" id="KV460226">
    <property type="protein sequence ID" value="OBT96777.1"/>
    <property type="molecule type" value="Genomic_DNA"/>
</dbReference>
<feature type="compositionally biased region" description="Polar residues" evidence="1">
    <location>
        <begin position="110"/>
        <end position="119"/>
    </location>
</feature>